<dbReference type="InterPro" id="IPR040198">
    <property type="entry name" value="Fido_containing"/>
</dbReference>
<feature type="binding site" evidence="2">
    <location>
        <begin position="217"/>
        <end position="218"/>
    </location>
    <ligand>
        <name>ATP</name>
        <dbReference type="ChEBI" id="CHEBI:30616"/>
    </ligand>
</feature>
<evidence type="ECO:0000313" key="5">
    <source>
        <dbReference type="Proteomes" id="UP000230119"/>
    </source>
</evidence>
<dbReference type="Proteomes" id="UP000230119">
    <property type="component" value="Unassembled WGS sequence"/>
</dbReference>
<evidence type="ECO:0000256" key="1">
    <source>
        <dbReference type="PIRSR" id="PIRSR640198-1"/>
    </source>
</evidence>
<feature type="binding site" evidence="2">
    <location>
        <begin position="179"/>
        <end position="186"/>
    </location>
    <ligand>
        <name>ATP</name>
        <dbReference type="ChEBI" id="CHEBI:30616"/>
    </ligand>
</feature>
<proteinExistence type="predicted"/>
<evidence type="ECO:0000259" key="3">
    <source>
        <dbReference type="PROSITE" id="PS51459"/>
    </source>
</evidence>
<feature type="domain" description="Fido" evidence="3">
    <location>
        <begin position="95"/>
        <end position="237"/>
    </location>
</feature>
<dbReference type="Pfam" id="PF02661">
    <property type="entry name" value="Fic"/>
    <property type="match status" value="1"/>
</dbReference>
<dbReference type="PANTHER" id="PTHR13504">
    <property type="entry name" value="FIDO DOMAIN-CONTAINING PROTEIN DDB_G0283145"/>
    <property type="match status" value="1"/>
</dbReference>
<protein>
    <recommendedName>
        <fullName evidence="3">Fido domain-containing protein</fullName>
    </recommendedName>
</protein>
<dbReference type="AlphaFoldDB" id="A0A2M7BRT8"/>
<name>A0A2M7BRT8_9BACT</name>
<keyword evidence="2" id="KW-0547">Nucleotide-binding</keyword>
<dbReference type="Gene3D" id="1.10.3290.10">
    <property type="entry name" value="Fido-like domain"/>
    <property type="match status" value="1"/>
</dbReference>
<dbReference type="SUPFAM" id="SSF140931">
    <property type="entry name" value="Fic-like"/>
    <property type="match status" value="1"/>
</dbReference>
<sequence length="324" mass="37227">MNIPPSLTITPAILTLLSEIESLALHAEKRDIHKQVSVTLRRNSLLKSSLYSARIEGNQQSEFSINEKNVDTETQEITNIMRALEYIDTTSISHIDHAFIQKIHTMVGTHLFPDKGTYRKEVSGIFNASGVVVYMPPPPTQVSLLMDKLIEYITAQNDFPLVVAFIAHLVFEKIHPFLDGNGRVGRALILAILNYKRYTIPFPVTIEEYLDMHRDQYYDVLLSGLQNTEAYLHFMLKGYLEQMKVMIYKLEQLLSKPPAVQELTARQEELFNIIREHKTVTLNFAARRFLKVPERTLRDDLAKLIEKKLVTKIGNTKGVEYRAR</sequence>
<comment type="caution">
    <text evidence="4">The sequence shown here is derived from an EMBL/GenBank/DDBJ whole genome shotgun (WGS) entry which is preliminary data.</text>
</comment>
<gene>
    <name evidence="4" type="ORF">COS52_04020</name>
</gene>
<dbReference type="InterPro" id="IPR036597">
    <property type="entry name" value="Fido-like_dom_sf"/>
</dbReference>
<feature type="active site" evidence="1">
    <location>
        <position position="175"/>
    </location>
</feature>
<evidence type="ECO:0000313" key="4">
    <source>
        <dbReference type="EMBL" id="PIV08192.1"/>
    </source>
</evidence>
<accession>A0A2M7BRT8</accession>
<keyword evidence="2" id="KW-0067">ATP-binding</keyword>
<dbReference type="InterPro" id="IPR003812">
    <property type="entry name" value="Fido"/>
</dbReference>
<evidence type="ECO:0000256" key="2">
    <source>
        <dbReference type="PIRSR" id="PIRSR640198-2"/>
    </source>
</evidence>
<dbReference type="PROSITE" id="PS51459">
    <property type="entry name" value="FIDO"/>
    <property type="match status" value="1"/>
</dbReference>
<dbReference type="PANTHER" id="PTHR13504:SF38">
    <property type="entry name" value="FIDO DOMAIN-CONTAINING PROTEIN"/>
    <property type="match status" value="1"/>
</dbReference>
<reference evidence="5" key="1">
    <citation type="submission" date="2017-09" db="EMBL/GenBank/DDBJ databases">
        <title>Depth-based differentiation of microbial function through sediment-hosted aquifers and enrichment of novel symbionts in the deep terrestrial subsurface.</title>
        <authorList>
            <person name="Probst A.J."/>
            <person name="Ladd B."/>
            <person name="Jarett J.K."/>
            <person name="Geller-Mcgrath D.E."/>
            <person name="Sieber C.M.K."/>
            <person name="Emerson J.B."/>
            <person name="Anantharaman K."/>
            <person name="Thomas B.C."/>
            <person name="Malmstrom R."/>
            <person name="Stieglmeier M."/>
            <person name="Klingl A."/>
            <person name="Woyke T."/>
            <person name="Ryan C.M."/>
            <person name="Banfield J.F."/>
        </authorList>
    </citation>
    <scope>NUCLEOTIDE SEQUENCE [LARGE SCALE GENOMIC DNA]</scope>
</reference>
<dbReference type="GO" id="GO:0005524">
    <property type="term" value="F:ATP binding"/>
    <property type="evidence" value="ECO:0007669"/>
    <property type="project" value="UniProtKB-KW"/>
</dbReference>
<organism evidence="4 5">
    <name type="scientific">Candidatus Roizmanbacteria bacterium CG03_land_8_20_14_0_80_39_12</name>
    <dbReference type="NCBI Taxonomy" id="1974847"/>
    <lineage>
        <taxon>Bacteria</taxon>
        <taxon>Candidatus Roizmaniibacteriota</taxon>
    </lineage>
</organism>
<dbReference type="EMBL" id="PEVA01000169">
    <property type="protein sequence ID" value="PIV08192.1"/>
    <property type="molecule type" value="Genomic_DNA"/>
</dbReference>